<dbReference type="InterPro" id="IPR011527">
    <property type="entry name" value="ABC1_TM_dom"/>
</dbReference>
<organism evidence="6">
    <name type="scientific">marine sediment metagenome</name>
    <dbReference type="NCBI Taxonomy" id="412755"/>
    <lineage>
        <taxon>unclassified sequences</taxon>
        <taxon>metagenomes</taxon>
        <taxon>ecological metagenomes</taxon>
    </lineage>
</organism>
<evidence type="ECO:0000259" key="5">
    <source>
        <dbReference type="PROSITE" id="PS50929"/>
    </source>
</evidence>
<dbReference type="SUPFAM" id="SSF90123">
    <property type="entry name" value="ABC transporter transmembrane region"/>
    <property type="match status" value="1"/>
</dbReference>
<keyword evidence="1 4" id="KW-0812">Transmembrane</keyword>
<evidence type="ECO:0000256" key="4">
    <source>
        <dbReference type="SAM" id="Phobius"/>
    </source>
</evidence>
<proteinExistence type="predicted"/>
<dbReference type="GO" id="GO:0140359">
    <property type="term" value="F:ABC-type transporter activity"/>
    <property type="evidence" value="ECO:0007669"/>
    <property type="project" value="InterPro"/>
</dbReference>
<gene>
    <name evidence="6" type="ORF">S06H3_57537</name>
</gene>
<sequence>MGILFRKKRGVGKGIAKRLFRYLLPHWRLLLFGTIASVVAGAMETSLPVVVGMVIDALSGKANTVTDIMRNLGAEEPFRLAVNILPAYVLAVILLGGFFAFFRVYLVS</sequence>
<accession>X1QXP7</accession>
<name>X1QXP7_9ZZZZ</name>
<evidence type="ECO:0000313" key="6">
    <source>
        <dbReference type="EMBL" id="GAI48064.1"/>
    </source>
</evidence>
<dbReference type="InterPro" id="IPR036640">
    <property type="entry name" value="ABC1_TM_sf"/>
</dbReference>
<evidence type="ECO:0000256" key="3">
    <source>
        <dbReference type="ARBA" id="ARBA00023136"/>
    </source>
</evidence>
<dbReference type="GO" id="GO:0016020">
    <property type="term" value="C:membrane"/>
    <property type="evidence" value="ECO:0007669"/>
    <property type="project" value="InterPro"/>
</dbReference>
<reference evidence="6" key="1">
    <citation type="journal article" date="2014" name="Front. Microbiol.">
        <title>High frequency of phylogenetically diverse reductive dehalogenase-homologous genes in deep subseafloor sedimentary metagenomes.</title>
        <authorList>
            <person name="Kawai M."/>
            <person name="Futagami T."/>
            <person name="Toyoda A."/>
            <person name="Takaki Y."/>
            <person name="Nishi S."/>
            <person name="Hori S."/>
            <person name="Arai W."/>
            <person name="Tsubouchi T."/>
            <person name="Morono Y."/>
            <person name="Uchiyama I."/>
            <person name="Ito T."/>
            <person name="Fujiyama A."/>
            <person name="Inagaki F."/>
            <person name="Takami H."/>
        </authorList>
    </citation>
    <scope>NUCLEOTIDE SEQUENCE</scope>
    <source>
        <strain evidence="6">Expedition CK06-06</strain>
    </source>
</reference>
<dbReference type="EMBL" id="BARV01037147">
    <property type="protein sequence ID" value="GAI48064.1"/>
    <property type="molecule type" value="Genomic_DNA"/>
</dbReference>
<evidence type="ECO:0000256" key="2">
    <source>
        <dbReference type="ARBA" id="ARBA00022989"/>
    </source>
</evidence>
<feature type="transmembrane region" description="Helical" evidence="4">
    <location>
        <begin position="20"/>
        <end position="43"/>
    </location>
</feature>
<feature type="non-terminal residue" evidence="6">
    <location>
        <position position="108"/>
    </location>
</feature>
<keyword evidence="3 4" id="KW-0472">Membrane</keyword>
<evidence type="ECO:0000256" key="1">
    <source>
        <dbReference type="ARBA" id="ARBA00022692"/>
    </source>
</evidence>
<keyword evidence="2 4" id="KW-1133">Transmembrane helix</keyword>
<dbReference type="PROSITE" id="PS50929">
    <property type="entry name" value="ABC_TM1F"/>
    <property type="match status" value="1"/>
</dbReference>
<comment type="caution">
    <text evidence="6">The sequence shown here is derived from an EMBL/GenBank/DDBJ whole genome shotgun (WGS) entry which is preliminary data.</text>
</comment>
<dbReference type="Gene3D" id="1.20.1560.10">
    <property type="entry name" value="ABC transporter type 1, transmembrane domain"/>
    <property type="match status" value="1"/>
</dbReference>
<protein>
    <recommendedName>
        <fullName evidence="5">ABC transmembrane type-1 domain-containing protein</fullName>
    </recommendedName>
</protein>
<dbReference type="AlphaFoldDB" id="X1QXP7"/>
<feature type="domain" description="ABC transmembrane type-1" evidence="5">
    <location>
        <begin position="31"/>
        <end position="108"/>
    </location>
</feature>
<feature type="transmembrane region" description="Helical" evidence="4">
    <location>
        <begin position="85"/>
        <end position="106"/>
    </location>
</feature>
<dbReference type="GO" id="GO:0005524">
    <property type="term" value="F:ATP binding"/>
    <property type="evidence" value="ECO:0007669"/>
    <property type="project" value="InterPro"/>
</dbReference>